<dbReference type="PANTHER" id="PTHR43428">
    <property type="entry name" value="ARSENATE REDUCTASE"/>
    <property type="match status" value="1"/>
</dbReference>
<dbReference type="RefSeq" id="WP_163913214.1">
    <property type="nucleotide sequence ID" value="NZ_JAAGWD010000002.1"/>
</dbReference>
<dbReference type="PANTHER" id="PTHR43428:SF1">
    <property type="entry name" value="ARSENATE REDUCTASE"/>
    <property type="match status" value="1"/>
</dbReference>
<proteinExistence type="predicted"/>
<dbReference type="AlphaFoldDB" id="A0A6B3LSC9"/>
<evidence type="ECO:0000313" key="2">
    <source>
        <dbReference type="Proteomes" id="UP000474777"/>
    </source>
</evidence>
<sequence>MSLLPELARTAKALETTFAEIPAERKQQLHRLSNYISQKRAASQTINLVFICTHNSRRSHMAQLWAQAAAAYYNIRHVHTFSGGTEATAFYPAAVEAMQELGFEIKKEAAEANPRYMVKFADDADGITVWSKRFDDAANPTADFAAIMTCSDADQNCPFVPGAEQRIALTYTDPKLSDNTAHQLQIYKERALQIGREMLFAFSEVTR</sequence>
<dbReference type="EMBL" id="JAAGWD010000002">
    <property type="protein sequence ID" value="NEM97116.1"/>
    <property type="molecule type" value="Genomic_DNA"/>
</dbReference>
<organism evidence="1 2">
    <name type="scientific">Pontibacter burrus</name>
    <dbReference type="NCBI Taxonomy" id="2704466"/>
    <lineage>
        <taxon>Bacteria</taxon>
        <taxon>Pseudomonadati</taxon>
        <taxon>Bacteroidota</taxon>
        <taxon>Cytophagia</taxon>
        <taxon>Cytophagales</taxon>
        <taxon>Hymenobacteraceae</taxon>
        <taxon>Pontibacter</taxon>
    </lineage>
</organism>
<keyword evidence="2" id="KW-1185">Reference proteome</keyword>
<dbReference type="Gene3D" id="3.40.50.2300">
    <property type="match status" value="1"/>
</dbReference>
<dbReference type="SUPFAM" id="SSF52788">
    <property type="entry name" value="Phosphotyrosine protein phosphatases I"/>
    <property type="match status" value="1"/>
</dbReference>
<protein>
    <submittedName>
        <fullName evidence="1">Protein-tyrosine-phosphatase</fullName>
    </submittedName>
</protein>
<dbReference type="Proteomes" id="UP000474777">
    <property type="component" value="Unassembled WGS sequence"/>
</dbReference>
<dbReference type="InterPro" id="IPR036196">
    <property type="entry name" value="Ptyr_pPase_sf"/>
</dbReference>
<accession>A0A6B3LSC9</accession>
<reference evidence="1 2" key="1">
    <citation type="submission" date="2020-02" db="EMBL/GenBank/DDBJ databases">
        <authorList>
            <person name="Kim M.K."/>
        </authorList>
    </citation>
    <scope>NUCLEOTIDE SEQUENCE [LARGE SCALE GENOMIC DNA]</scope>
    <source>
        <strain evidence="1 2">BT327</strain>
    </source>
</reference>
<name>A0A6B3LSC9_9BACT</name>
<comment type="caution">
    <text evidence="1">The sequence shown here is derived from an EMBL/GenBank/DDBJ whole genome shotgun (WGS) entry which is preliminary data.</text>
</comment>
<gene>
    <name evidence="1" type="ORF">GXP69_05365</name>
</gene>
<evidence type="ECO:0000313" key="1">
    <source>
        <dbReference type="EMBL" id="NEM97116.1"/>
    </source>
</evidence>